<proteinExistence type="predicted"/>
<dbReference type="GO" id="GO:0016192">
    <property type="term" value="P:vesicle-mediated transport"/>
    <property type="evidence" value="ECO:0007669"/>
    <property type="project" value="InterPro"/>
</dbReference>
<dbReference type="AlphaFoldDB" id="A0A5E4Q2B8"/>
<accession>A0A5E4Q2B8</accession>
<dbReference type="Proteomes" id="UP000324832">
    <property type="component" value="Unassembled WGS sequence"/>
</dbReference>
<dbReference type="EMBL" id="FZQP02001003">
    <property type="protein sequence ID" value="VVC91223.1"/>
    <property type="molecule type" value="Genomic_DNA"/>
</dbReference>
<dbReference type="InterPro" id="IPR043989">
    <property type="entry name" value="CCZ1/INTU/HSP4_longin_3"/>
</dbReference>
<keyword evidence="3" id="KW-1185">Reference proteome</keyword>
<evidence type="ECO:0000313" key="2">
    <source>
        <dbReference type="EMBL" id="VVC91223.1"/>
    </source>
</evidence>
<organism evidence="2 3">
    <name type="scientific">Leptidea sinapis</name>
    <dbReference type="NCBI Taxonomy" id="189913"/>
    <lineage>
        <taxon>Eukaryota</taxon>
        <taxon>Metazoa</taxon>
        <taxon>Ecdysozoa</taxon>
        <taxon>Arthropoda</taxon>
        <taxon>Hexapoda</taxon>
        <taxon>Insecta</taxon>
        <taxon>Pterygota</taxon>
        <taxon>Neoptera</taxon>
        <taxon>Endopterygota</taxon>
        <taxon>Lepidoptera</taxon>
        <taxon>Glossata</taxon>
        <taxon>Ditrysia</taxon>
        <taxon>Papilionoidea</taxon>
        <taxon>Pieridae</taxon>
        <taxon>Dismorphiinae</taxon>
        <taxon>Leptidea</taxon>
    </lineage>
</organism>
<feature type="domain" description="CCZ1/INTU/HPS4 third Longin" evidence="1">
    <location>
        <begin position="1"/>
        <end position="54"/>
    </location>
</feature>
<sequence>MHKDRQSLGNYGEIIIKTPDEYWITGKSSNDREFYVVMQKNANLKEIADEVKKICESQMKEIFFYPM</sequence>
<name>A0A5E4Q2B8_9NEOP</name>
<dbReference type="Pfam" id="PF19033">
    <property type="entry name" value="Intu_longin_3"/>
    <property type="match status" value="1"/>
</dbReference>
<gene>
    <name evidence="2" type="ORF">LSINAPIS_LOCUS3939</name>
</gene>
<reference evidence="2 3" key="1">
    <citation type="submission" date="2017-07" db="EMBL/GenBank/DDBJ databases">
        <authorList>
            <person name="Talla V."/>
            <person name="Backstrom N."/>
        </authorList>
    </citation>
    <scope>NUCLEOTIDE SEQUENCE [LARGE SCALE GENOMIC DNA]</scope>
</reference>
<evidence type="ECO:0000259" key="1">
    <source>
        <dbReference type="Pfam" id="PF19033"/>
    </source>
</evidence>
<evidence type="ECO:0000313" key="3">
    <source>
        <dbReference type="Proteomes" id="UP000324832"/>
    </source>
</evidence>
<protein>
    <recommendedName>
        <fullName evidence="1">CCZ1/INTU/HPS4 third Longin domain-containing protein</fullName>
    </recommendedName>
</protein>